<evidence type="ECO:0000256" key="2">
    <source>
        <dbReference type="SAM" id="Phobius"/>
    </source>
</evidence>
<keyword evidence="4" id="KW-0808">Transferase</keyword>
<feature type="transmembrane region" description="Helical" evidence="2">
    <location>
        <begin position="185"/>
        <end position="203"/>
    </location>
</feature>
<dbReference type="PANTHER" id="PTHR23028">
    <property type="entry name" value="ACETYLTRANSFERASE"/>
    <property type="match status" value="1"/>
</dbReference>
<feature type="compositionally biased region" description="Low complexity" evidence="1">
    <location>
        <begin position="550"/>
        <end position="574"/>
    </location>
</feature>
<organism evidence="4 5">
    <name type="scientific">Saccharopolyspora cebuensis</name>
    <dbReference type="NCBI Taxonomy" id="418759"/>
    <lineage>
        <taxon>Bacteria</taxon>
        <taxon>Bacillati</taxon>
        <taxon>Actinomycetota</taxon>
        <taxon>Actinomycetes</taxon>
        <taxon>Pseudonocardiales</taxon>
        <taxon>Pseudonocardiaceae</taxon>
        <taxon>Saccharopolyspora</taxon>
    </lineage>
</organism>
<feature type="compositionally biased region" description="Pro residues" evidence="1">
    <location>
        <begin position="484"/>
        <end position="521"/>
    </location>
</feature>
<evidence type="ECO:0000313" key="5">
    <source>
        <dbReference type="Proteomes" id="UP001564626"/>
    </source>
</evidence>
<feature type="transmembrane region" description="Helical" evidence="2">
    <location>
        <begin position="97"/>
        <end position="116"/>
    </location>
</feature>
<feature type="transmembrane region" description="Helical" evidence="2">
    <location>
        <begin position="159"/>
        <end position="178"/>
    </location>
</feature>
<evidence type="ECO:0000259" key="3">
    <source>
        <dbReference type="Pfam" id="PF01757"/>
    </source>
</evidence>
<dbReference type="InterPro" id="IPR050879">
    <property type="entry name" value="Acyltransferase_3"/>
</dbReference>
<feature type="domain" description="Acyltransferase 3" evidence="3">
    <location>
        <begin position="20"/>
        <end position="333"/>
    </location>
</feature>
<dbReference type="Proteomes" id="UP001564626">
    <property type="component" value="Unassembled WGS sequence"/>
</dbReference>
<reference evidence="4 5" key="1">
    <citation type="submission" date="2024-08" db="EMBL/GenBank/DDBJ databases">
        <title>Genome mining of Saccharopolyspora cebuensis PGLac3 from Nigerian medicinal plant.</title>
        <authorList>
            <person name="Ezeobiora C.E."/>
            <person name="Igbokwe N.H."/>
            <person name="Amin D.H."/>
            <person name="Mendie U.E."/>
        </authorList>
    </citation>
    <scope>NUCLEOTIDE SEQUENCE [LARGE SCALE GENOMIC DNA]</scope>
    <source>
        <strain evidence="4 5">PGLac3</strain>
    </source>
</reference>
<keyword evidence="2" id="KW-0472">Membrane</keyword>
<feature type="transmembrane region" description="Helical" evidence="2">
    <location>
        <begin position="320"/>
        <end position="341"/>
    </location>
</feature>
<sequence length="647" mass="68574">MGDARVVHTNPESFAQPHHGFAWIRMIGALLVIYGHCSPLVGSGELFPPEWPVQPDEGVLMGFFAMSGFQITESWMRDPHPLRFAVKRVLRLWPPMLTVSIGMALIVGPLITTLSLGDYFGSRDTWGYVINNAGLLTLEHELPGVFSDNPWPDAVNGSLWTLPMELLAYAGLYALLLIGAAKHRFRWISVAALVALVVWDRHLEHQPEPESAGSLLAVPVESLVAFLVAFALGVVLNLYRIPLSPTAMLAGIAVVAMMPNSVAASFLMTFVVGYAVIVVGHFWPARLTVPGLWVNGSYGVYVWGFPVQQLLAMAGVANQYLMLVCAMPIAYVLGTLSWKFVEEPTMQLRHYIAPQRSPRHDSVGPKDDEDDADEDFDDDDFDDREDYDDYDDYEDYEDHGDFEEEPEEDVRPEPPTHRRPQPGRPGPPRPPATPPPGLPNPGTPAGGLPAPGRGGPPRHGARPPGTPVPGTPAPGTPARGTPAPGTPAPGTPAPGTPAPGTPAPGTPAPGIPAPGAPPNGAPGPGAAPNGGRAPGLPPNGARTPGPPVNGAPAPGTPANGLPVPGPPAQARRPAARPPAGRPAAPRPGPWRAPDEASLSGDLAPPPPERPGAPPRPPGSRHGRAPEPAEEATRPSFRDPRSDRIDRR</sequence>
<feature type="compositionally biased region" description="Pro residues" evidence="1">
    <location>
        <begin position="422"/>
        <end position="442"/>
    </location>
</feature>
<feature type="compositionally biased region" description="Pro residues" evidence="1">
    <location>
        <begin position="603"/>
        <end position="617"/>
    </location>
</feature>
<feature type="compositionally biased region" description="Acidic residues" evidence="1">
    <location>
        <begin position="367"/>
        <end position="408"/>
    </location>
</feature>
<evidence type="ECO:0000313" key="4">
    <source>
        <dbReference type="EMBL" id="MEY8043225.1"/>
    </source>
</evidence>
<evidence type="ECO:0000256" key="1">
    <source>
        <dbReference type="SAM" id="MobiDB-lite"/>
    </source>
</evidence>
<comment type="caution">
    <text evidence="4">The sequence shown here is derived from an EMBL/GenBank/DDBJ whole genome shotgun (WGS) entry which is preliminary data.</text>
</comment>
<feature type="transmembrane region" description="Helical" evidence="2">
    <location>
        <begin position="58"/>
        <end position="76"/>
    </location>
</feature>
<dbReference type="InterPro" id="IPR002656">
    <property type="entry name" value="Acyl_transf_3_dom"/>
</dbReference>
<keyword evidence="4" id="KW-0012">Acyltransferase</keyword>
<feature type="region of interest" description="Disordered" evidence="1">
    <location>
        <begin position="352"/>
        <end position="647"/>
    </location>
</feature>
<name>A0ABV4CQ44_9PSEU</name>
<feature type="transmembrane region" description="Helical" evidence="2">
    <location>
        <begin position="262"/>
        <end position="283"/>
    </location>
</feature>
<feature type="compositionally biased region" description="Pro residues" evidence="1">
    <location>
        <begin position="464"/>
        <end position="475"/>
    </location>
</feature>
<feature type="transmembrane region" description="Helical" evidence="2">
    <location>
        <begin position="21"/>
        <end position="42"/>
    </location>
</feature>
<keyword evidence="5" id="KW-1185">Reference proteome</keyword>
<dbReference type="Pfam" id="PF01757">
    <property type="entry name" value="Acyl_transf_3"/>
    <property type="match status" value="1"/>
</dbReference>
<keyword evidence="2" id="KW-0812">Transmembrane</keyword>
<feature type="compositionally biased region" description="Basic and acidic residues" evidence="1">
    <location>
        <begin position="623"/>
        <end position="647"/>
    </location>
</feature>
<feature type="transmembrane region" description="Helical" evidence="2">
    <location>
        <begin position="223"/>
        <end position="241"/>
    </location>
</feature>
<dbReference type="EMBL" id="JBGEHV010000083">
    <property type="protein sequence ID" value="MEY8043225.1"/>
    <property type="molecule type" value="Genomic_DNA"/>
</dbReference>
<gene>
    <name evidence="4" type="ORF">AB8O55_27765</name>
</gene>
<feature type="compositionally biased region" description="Pro residues" evidence="1">
    <location>
        <begin position="575"/>
        <end position="590"/>
    </location>
</feature>
<keyword evidence="2" id="KW-1133">Transmembrane helix</keyword>
<proteinExistence type="predicted"/>
<protein>
    <submittedName>
        <fullName evidence="4">Acyltransferase family protein</fullName>
    </submittedName>
</protein>
<accession>A0ABV4CQ44</accession>
<dbReference type="RefSeq" id="WP_345359912.1">
    <property type="nucleotide sequence ID" value="NZ_BAABII010000004.1"/>
</dbReference>
<dbReference type="GO" id="GO:0016746">
    <property type="term" value="F:acyltransferase activity"/>
    <property type="evidence" value="ECO:0007669"/>
    <property type="project" value="UniProtKB-KW"/>
</dbReference>